<dbReference type="EMBL" id="CP014692">
    <property type="protein sequence ID" value="AQS86550.1"/>
    <property type="molecule type" value="Genomic_DNA"/>
</dbReference>
<dbReference type="InterPro" id="IPR036100">
    <property type="entry name" value="QueA_sf"/>
</dbReference>
<dbReference type="PANTHER" id="PTHR30307">
    <property type="entry name" value="S-ADENOSYLMETHIONINE:TRNA RIBOSYLTRANSFERASE-ISOMERASE"/>
    <property type="match status" value="1"/>
</dbReference>
<organism evidence="15 16">
    <name type="scientific">Acetobacter aceti</name>
    <dbReference type="NCBI Taxonomy" id="435"/>
    <lineage>
        <taxon>Bacteria</taxon>
        <taxon>Pseudomonadati</taxon>
        <taxon>Pseudomonadota</taxon>
        <taxon>Alphaproteobacteria</taxon>
        <taxon>Acetobacterales</taxon>
        <taxon>Acetobacteraceae</taxon>
        <taxon>Acetobacter</taxon>
        <taxon>Acetobacter subgen. Acetobacter</taxon>
    </lineage>
</organism>
<comment type="catalytic activity">
    <reaction evidence="8 13">
        <text>7-aminomethyl-7-carbaguanosine(34) in tRNA + S-adenosyl-L-methionine = epoxyqueuosine(34) in tRNA + adenine + L-methionine + 2 H(+)</text>
        <dbReference type="Rhea" id="RHEA:32155"/>
        <dbReference type="Rhea" id="RHEA-COMP:10342"/>
        <dbReference type="Rhea" id="RHEA-COMP:18582"/>
        <dbReference type="ChEBI" id="CHEBI:15378"/>
        <dbReference type="ChEBI" id="CHEBI:16708"/>
        <dbReference type="ChEBI" id="CHEBI:57844"/>
        <dbReference type="ChEBI" id="CHEBI:59789"/>
        <dbReference type="ChEBI" id="CHEBI:82833"/>
        <dbReference type="ChEBI" id="CHEBI:194443"/>
        <dbReference type="EC" id="2.4.99.17"/>
    </reaction>
</comment>
<dbReference type="eggNOG" id="COG0809">
    <property type="taxonomic scope" value="Bacteria"/>
</dbReference>
<comment type="pathway">
    <text evidence="2 13">tRNA modification; tRNA-queuosine biosynthesis.</text>
</comment>
<keyword evidence="4 13" id="KW-0963">Cytoplasm</keyword>
<dbReference type="STRING" id="435.A0U92_15065"/>
<dbReference type="GO" id="GO:0005737">
    <property type="term" value="C:cytoplasm"/>
    <property type="evidence" value="ECO:0007669"/>
    <property type="project" value="UniProtKB-SubCell"/>
</dbReference>
<dbReference type="InterPro" id="IPR003699">
    <property type="entry name" value="QueA"/>
</dbReference>
<gene>
    <name evidence="13" type="primary">queA</name>
    <name evidence="15" type="ORF">A0U92_15065</name>
</gene>
<evidence type="ECO:0000256" key="9">
    <source>
        <dbReference type="ARBA" id="ARBA00061210"/>
    </source>
</evidence>
<protein>
    <recommendedName>
        <fullName evidence="11 13">S-adenosylmethionine:tRNA ribosyltransferase-isomerase</fullName>
        <ecNumber evidence="10 13">2.4.99.17</ecNumber>
    </recommendedName>
    <alternativeName>
        <fullName evidence="12 13">Queuosine biosynthesis protein QueA</fullName>
    </alternativeName>
</protein>
<dbReference type="EC" id="2.4.99.17" evidence="10 13"/>
<evidence type="ECO:0000256" key="7">
    <source>
        <dbReference type="ARBA" id="ARBA00022785"/>
    </source>
</evidence>
<comment type="subcellular location">
    <subcellularLocation>
        <location evidence="1 13">Cytoplasm</location>
    </subcellularLocation>
</comment>
<evidence type="ECO:0000313" key="15">
    <source>
        <dbReference type="EMBL" id="AQS86550.1"/>
    </source>
</evidence>
<dbReference type="GO" id="GO:0008616">
    <property type="term" value="P:tRNA queuosine(34) biosynthetic process"/>
    <property type="evidence" value="ECO:0007669"/>
    <property type="project" value="UniProtKB-UniRule"/>
</dbReference>
<keyword evidence="16" id="KW-1185">Reference proteome</keyword>
<comment type="function">
    <text evidence="13">Transfers and isomerizes the ribose moiety from AdoMet to the 7-aminomethyl group of 7-deazaguanine (preQ1-tRNA) to give epoxyqueuosine (oQ-tRNA).</text>
</comment>
<feature type="region of interest" description="Disordered" evidence="14">
    <location>
        <begin position="1"/>
        <end position="26"/>
    </location>
</feature>
<keyword evidence="7 13" id="KW-0671">Queuosine biosynthesis</keyword>
<dbReference type="PANTHER" id="PTHR30307:SF0">
    <property type="entry name" value="S-ADENOSYLMETHIONINE:TRNA RIBOSYLTRANSFERASE-ISOMERASE"/>
    <property type="match status" value="1"/>
</dbReference>
<dbReference type="FunFam" id="3.40.1780.10:FF:000001">
    <property type="entry name" value="S-adenosylmethionine:tRNA ribosyltransferase-isomerase"/>
    <property type="match status" value="1"/>
</dbReference>
<keyword evidence="6 13" id="KW-0949">S-adenosyl-L-methionine</keyword>
<evidence type="ECO:0000256" key="3">
    <source>
        <dbReference type="ARBA" id="ARBA00011245"/>
    </source>
</evidence>
<keyword evidence="5 13" id="KW-0808">Transferase</keyword>
<dbReference type="RefSeq" id="WP_187668788.1">
    <property type="nucleotide sequence ID" value="NZ_CP014692.1"/>
</dbReference>
<evidence type="ECO:0000256" key="1">
    <source>
        <dbReference type="ARBA" id="ARBA00004496"/>
    </source>
</evidence>
<comment type="similarity">
    <text evidence="9 13">Belongs to the QueA family.</text>
</comment>
<evidence type="ECO:0000256" key="10">
    <source>
        <dbReference type="ARBA" id="ARBA00066503"/>
    </source>
</evidence>
<dbReference type="AlphaFoldDB" id="A0A1U9KL92"/>
<proteinExistence type="inferred from homology"/>
<sequence>MDDRTADFDFHLPESSIAQHPARPRESARLLDVPADSATPFIDRRISDLPDLLRQGDLLVANDTAVIPAQLHALRGEAKIGVTLDQHQADGSWSALIRNVKRLKLGDTLTFPGTAETAEVTTLDGRGGATLRFSVEGDAFDTFLQTAGALALPPYIARPQGPTAEDQSDYRTIFAEHRGAVAAPTAGLHFTPELLRHIDEAGIGRETLTLHVGAGTFLPVRAETLSGHHMHAERGIITQETADRINAVKERGGRIVAIGTTTLRLLESAVSEDGRVMPFDGDTSIFIHPGFKFRAVDMLMTNFHLPRSTLFMLVCAFAGTERMKAAYEHAVRDGYRFYSYGDACLLRRAETP</sequence>
<dbReference type="Pfam" id="PF02547">
    <property type="entry name" value="Queuosine_synth"/>
    <property type="match status" value="1"/>
</dbReference>
<dbReference type="InterPro" id="IPR042119">
    <property type="entry name" value="QueA_dom2"/>
</dbReference>
<keyword evidence="15" id="KW-0413">Isomerase</keyword>
<reference evidence="15 16" key="1">
    <citation type="submission" date="2016-03" db="EMBL/GenBank/DDBJ databases">
        <title>Acetic acid bacteria sequencing.</title>
        <authorList>
            <person name="Brandt J."/>
            <person name="Jakob F."/>
            <person name="Vogel R.F."/>
        </authorList>
    </citation>
    <scope>NUCLEOTIDE SEQUENCE [LARGE SCALE GENOMIC DNA]</scope>
    <source>
        <strain evidence="15 16">TMW2.1153</strain>
    </source>
</reference>
<dbReference type="KEGG" id="aace:A0U92_15065"/>
<evidence type="ECO:0000256" key="13">
    <source>
        <dbReference type="HAMAP-Rule" id="MF_00113"/>
    </source>
</evidence>
<name>A0A1U9KL92_ACEAC</name>
<dbReference type="SUPFAM" id="SSF111337">
    <property type="entry name" value="QueA-like"/>
    <property type="match status" value="1"/>
</dbReference>
<dbReference type="Gene3D" id="3.40.1780.10">
    <property type="entry name" value="QueA-like"/>
    <property type="match status" value="1"/>
</dbReference>
<feature type="compositionally biased region" description="Basic and acidic residues" evidence="14">
    <location>
        <begin position="1"/>
        <end position="12"/>
    </location>
</feature>
<accession>A0A1U9KL92</accession>
<dbReference type="NCBIfam" id="TIGR00113">
    <property type="entry name" value="queA"/>
    <property type="match status" value="1"/>
</dbReference>
<dbReference type="HAMAP" id="MF_00113">
    <property type="entry name" value="QueA"/>
    <property type="match status" value="1"/>
</dbReference>
<dbReference type="Gene3D" id="2.40.10.240">
    <property type="entry name" value="QueA-like"/>
    <property type="match status" value="1"/>
</dbReference>
<evidence type="ECO:0000256" key="11">
    <source>
        <dbReference type="ARBA" id="ARBA00069325"/>
    </source>
</evidence>
<dbReference type="InterPro" id="IPR042118">
    <property type="entry name" value="QueA_dom1"/>
</dbReference>
<dbReference type="GO" id="GO:0051075">
    <property type="term" value="F:S-adenosylmethionine:tRNA ribosyltransferase-isomerase activity"/>
    <property type="evidence" value="ECO:0007669"/>
    <property type="project" value="UniProtKB-EC"/>
</dbReference>
<dbReference type="UniPathway" id="UPA00392"/>
<evidence type="ECO:0000313" key="16">
    <source>
        <dbReference type="Proteomes" id="UP000188937"/>
    </source>
</evidence>
<evidence type="ECO:0000256" key="6">
    <source>
        <dbReference type="ARBA" id="ARBA00022691"/>
    </source>
</evidence>
<evidence type="ECO:0000256" key="2">
    <source>
        <dbReference type="ARBA" id="ARBA00004691"/>
    </source>
</evidence>
<dbReference type="NCBIfam" id="NF001140">
    <property type="entry name" value="PRK00147.1"/>
    <property type="match status" value="1"/>
</dbReference>
<evidence type="ECO:0000256" key="8">
    <source>
        <dbReference type="ARBA" id="ARBA00052751"/>
    </source>
</evidence>
<evidence type="ECO:0000256" key="14">
    <source>
        <dbReference type="SAM" id="MobiDB-lite"/>
    </source>
</evidence>
<comment type="subunit">
    <text evidence="3 13">Monomer.</text>
</comment>
<evidence type="ECO:0000256" key="5">
    <source>
        <dbReference type="ARBA" id="ARBA00022679"/>
    </source>
</evidence>
<dbReference type="Proteomes" id="UP000188937">
    <property type="component" value="Chromosome"/>
</dbReference>
<evidence type="ECO:0000256" key="4">
    <source>
        <dbReference type="ARBA" id="ARBA00022490"/>
    </source>
</evidence>
<evidence type="ECO:0000256" key="12">
    <source>
        <dbReference type="ARBA" id="ARBA00076160"/>
    </source>
</evidence>